<feature type="chain" id="PRO_5020710430" evidence="1">
    <location>
        <begin position="25"/>
        <end position="133"/>
    </location>
</feature>
<dbReference type="PROSITE" id="PS50213">
    <property type="entry name" value="FAS1"/>
    <property type="match status" value="1"/>
</dbReference>
<dbReference type="InterPro" id="IPR050904">
    <property type="entry name" value="Adhesion/Biosynth-related"/>
</dbReference>
<evidence type="ECO:0000259" key="2">
    <source>
        <dbReference type="PROSITE" id="PS50213"/>
    </source>
</evidence>
<dbReference type="SUPFAM" id="SSF82153">
    <property type="entry name" value="FAS1 domain"/>
    <property type="match status" value="1"/>
</dbReference>
<keyword evidence="4" id="KW-1185">Reference proteome</keyword>
<evidence type="ECO:0000313" key="3">
    <source>
        <dbReference type="EMBL" id="RXG20306.1"/>
    </source>
</evidence>
<dbReference type="GO" id="GO:0005615">
    <property type="term" value="C:extracellular space"/>
    <property type="evidence" value="ECO:0007669"/>
    <property type="project" value="TreeGrafter"/>
</dbReference>
<organism evidence="3 4">
    <name type="scientific">Leeuwenhoekiella aequorea</name>
    <dbReference type="NCBI Taxonomy" id="283736"/>
    <lineage>
        <taxon>Bacteria</taxon>
        <taxon>Pseudomonadati</taxon>
        <taxon>Bacteroidota</taxon>
        <taxon>Flavobacteriia</taxon>
        <taxon>Flavobacteriales</taxon>
        <taxon>Flavobacteriaceae</taxon>
        <taxon>Leeuwenhoekiella</taxon>
    </lineage>
</organism>
<dbReference type="PANTHER" id="PTHR10900">
    <property type="entry name" value="PERIOSTIN-RELATED"/>
    <property type="match status" value="1"/>
</dbReference>
<keyword evidence="1" id="KW-0732">Signal</keyword>
<accession>A0A4Q0P2X1</accession>
<reference evidence="3 4" key="1">
    <citation type="submission" date="2018-07" db="EMBL/GenBank/DDBJ databases">
        <title>Leeuwenhoekiella genomics.</title>
        <authorList>
            <person name="Tahon G."/>
            <person name="Willems A."/>
        </authorList>
    </citation>
    <scope>NUCLEOTIDE SEQUENCE [LARGE SCALE GENOMIC DNA]</scope>
    <source>
        <strain evidence="3 4">LMG 22550</strain>
    </source>
</reference>
<dbReference type="Gene3D" id="2.30.180.10">
    <property type="entry name" value="FAS1 domain"/>
    <property type="match status" value="1"/>
</dbReference>
<dbReference type="AlphaFoldDB" id="A0A4Q0P2X1"/>
<dbReference type="PANTHER" id="PTHR10900:SF77">
    <property type="entry name" value="FI19380P1"/>
    <property type="match status" value="1"/>
</dbReference>
<dbReference type="Proteomes" id="UP000289238">
    <property type="component" value="Unassembled WGS sequence"/>
</dbReference>
<dbReference type="InterPro" id="IPR000782">
    <property type="entry name" value="FAS1_domain"/>
</dbReference>
<sequence>MKKMNSITKVFMIAFMAVGALATAQETKMVGGAEMYPTKNIVENAVNSKDHTTLVAAVTAAELVETLQSEGPFTVLAPVNDAFNNLPEGTVETLLKPENKTALQGVLTYHVIAGKHTAEDIMKDIEAGNGTAE</sequence>
<feature type="domain" description="FAS1" evidence="2">
    <location>
        <begin position="38"/>
        <end position="133"/>
    </location>
</feature>
<comment type="caution">
    <text evidence="3">The sequence shown here is derived from an EMBL/GenBank/DDBJ whole genome shotgun (WGS) entry which is preliminary data.</text>
</comment>
<evidence type="ECO:0000256" key="1">
    <source>
        <dbReference type="SAM" id="SignalP"/>
    </source>
</evidence>
<protein>
    <submittedName>
        <fullName evidence="3">Fasciclin domain-containing protein</fullName>
    </submittedName>
</protein>
<name>A0A4Q0P2X1_9FLAO</name>
<feature type="signal peptide" evidence="1">
    <location>
        <begin position="1"/>
        <end position="24"/>
    </location>
</feature>
<gene>
    <name evidence="3" type="ORF">DSM00_3107</name>
</gene>
<proteinExistence type="predicted"/>
<dbReference type="InterPro" id="IPR036378">
    <property type="entry name" value="FAS1_dom_sf"/>
</dbReference>
<dbReference type="EMBL" id="QOVM01000009">
    <property type="protein sequence ID" value="RXG20306.1"/>
    <property type="molecule type" value="Genomic_DNA"/>
</dbReference>
<evidence type="ECO:0000313" key="4">
    <source>
        <dbReference type="Proteomes" id="UP000289238"/>
    </source>
</evidence>
<dbReference type="Pfam" id="PF02469">
    <property type="entry name" value="Fasciclin"/>
    <property type="match status" value="1"/>
</dbReference>